<evidence type="ECO:0000313" key="2">
    <source>
        <dbReference type="EMBL" id="GAM35212.1"/>
    </source>
</evidence>
<dbReference type="PANTHER" id="PTHR43662">
    <property type="match status" value="1"/>
</dbReference>
<proteinExistence type="predicted"/>
<evidence type="ECO:0000259" key="1">
    <source>
        <dbReference type="Pfam" id="PF09362"/>
    </source>
</evidence>
<dbReference type="EMBL" id="DF933813">
    <property type="protein sequence ID" value="GAM35212.1"/>
    <property type="molecule type" value="Genomic_DNA"/>
</dbReference>
<sequence length="484" mass="52143">MHWHDYLPTLLTAALFVNPANGFRMHSNTILAYLRRDPVLSPGKVSGHVHAVSGASGFYSTLTTEGLVDSNCTTMVIQDDFSSYWTAPPMRQWPNGSFSALPMTNQLVYYQKRVPNSPISMFPDNFRVIAGDAMATSASRNRDQTSFRCLVFDPPTVYGNLVDSSSGWQRLPTMDCTILTLAVTFPGCWDGTNADSANHRDHVSYNTGPSSTCPSTHPIQIPELTLEMNFDTEGASWEDIYLSSGSASGYGIHADYVFGWKNGGALLSKAMADSTCLAQEDIMDKGDGSPICNTMFSHFNNNAGLACQADSTVDIVHEEVGITRPVPALPGCNLPYDDPGLPSIKPSCLSTSSPVMDAPSRMVSWWNDVPGRDPSLFGVYDAPSLPAISNKPSRAATPSTGTMFLCTEPNWGGHKETWPWNKNVCKTLTGAFASGIGSAGPNTGICNFYSEASCKGNIAYSTAYPGSANVQDFGGPNLRSFMCV</sequence>
<dbReference type="InterPro" id="IPR018535">
    <property type="entry name" value="DUF1996"/>
</dbReference>
<keyword evidence="3" id="KW-1185">Reference proteome</keyword>
<reference evidence="3" key="1">
    <citation type="journal article" date="2015" name="Genome Announc.">
        <title>Draft genome sequence of Talaromyces cellulolyticus strain Y-94, a source of lignocellulosic biomass-degrading enzymes.</title>
        <authorList>
            <person name="Fujii T."/>
            <person name="Koike H."/>
            <person name="Sawayama S."/>
            <person name="Yano S."/>
            <person name="Inoue H."/>
        </authorList>
    </citation>
    <scope>NUCLEOTIDE SEQUENCE [LARGE SCALE GENOMIC DNA]</scope>
    <source>
        <strain evidence="3">Y-94</strain>
    </source>
</reference>
<dbReference type="PANTHER" id="PTHR43662:SF3">
    <property type="entry name" value="DOMAIN PROTEIN, PUTATIVE (AFU_ORTHOLOGUE AFUA_6G11970)-RELATED"/>
    <property type="match status" value="1"/>
</dbReference>
<protein>
    <recommendedName>
        <fullName evidence="1">DUF1996 domain-containing protein</fullName>
    </recommendedName>
</protein>
<dbReference type="Proteomes" id="UP000053095">
    <property type="component" value="Unassembled WGS sequence"/>
</dbReference>
<gene>
    <name evidence="2" type="ORF">TCE0_017r03371</name>
</gene>
<accession>A0A6V8H4Q7</accession>
<dbReference type="AlphaFoldDB" id="A0A6V8H4Q7"/>
<evidence type="ECO:0000313" key="3">
    <source>
        <dbReference type="Proteomes" id="UP000053095"/>
    </source>
</evidence>
<name>A0A6V8H4Q7_TALPI</name>
<dbReference type="Pfam" id="PF09362">
    <property type="entry name" value="DUF1996"/>
    <property type="match status" value="1"/>
</dbReference>
<organism evidence="2 3">
    <name type="scientific">Talaromyces pinophilus</name>
    <name type="common">Penicillium pinophilum</name>
    <dbReference type="NCBI Taxonomy" id="128442"/>
    <lineage>
        <taxon>Eukaryota</taxon>
        <taxon>Fungi</taxon>
        <taxon>Dikarya</taxon>
        <taxon>Ascomycota</taxon>
        <taxon>Pezizomycotina</taxon>
        <taxon>Eurotiomycetes</taxon>
        <taxon>Eurotiomycetidae</taxon>
        <taxon>Eurotiales</taxon>
        <taxon>Trichocomaceae</taxon>
        <taxon>Talaromyces</taxon>
        <taxon>Talaromyces sect. Talaromyces</taxon>
    </lineage>
</organism>
<feature type="domain" description="DUF1996" evidence="1">
    <location>
        <begin position="37"/>
        <end position="260"/>
    </location>
</feature>
<comment type="caution">
    <text evidence="2">The sequence shown here is derived from an EMBL/GenBank/DDBJ whole genome shotgun (WGS) entry which is preliminary data.</text>
</comment>